<evidence type="ECO:0000256" key="2">
    <source>
        <dbReference type="SAM" id="Phobius"/>
    </source>
</evidence>
<evidence type="ECO:0000313" key="3">
    <source>
        <dbReference type="EMBL" id="GFY78494.1"/>
    </source>
</evidence>
<dbReference type="CDD" id="cd14686">
    <property type="entry name" value="bZIP"/>
    <property type="match status" value="1"/>
</dbReference>
<feature type="transmembrane region" description="Helical" evidence="2">
    <location>
        <begin position="347"/>
        <end position="365"/>
    </location>
</feature>
<protein>
    <submittedName>
        <fullName evidence="3">Uncharacterized protein</fullName>
    </submittedName>
</protein>
<dbReference type="Pfam" id="PF07690">
    <property type="entry name" value="MFS_1"/>
    <property type="match status" value="1"/>
</dbReference>
<proteinExistence type="predicted"/>
<gene>
    <name evidence="3" type="primary">AVEN_32664_1</name>
    <name evidence="3" type="ORF">TNIN_162151</name>
</gene>
<feature type="transmembrane region" description="Helical" evidence="2">
    <location>
        <begin position="419"/>
        <end position="438"/>
    </location>
</feature>
<dbReference type="SUPFAM" id="SSF103473">
    <property type="entry name" value="MFS general substrate transporter"/>
    <property type="match status" value="2"/>
</dbReference>
<reference evidence="3" key="1">
    <citation type="submission" date="2020-08" db="EMBL/GenBank/DDBJ databases">
        <title>Multicomponent nature underlies the extraordinary mechanical properties of spider dragline silk.</title>
        <authorList>
            <person name="Kono N."/>
            <person name="Nakamura H."/>
            <person name="Mori M."/>
            <person name="Yoshida Y."/>
            <person name="Ohtoshi R."/>
            <person name="Malay A.D."/>
            <person name="Moran D.A.P."/>
            <person name="Tomita M."/>
            <person name="Numata K."/>
            <person name="Arakawa K."/>
        </authorList>
    </citation>
    <scope>NUCLEOTIDE SEQUENCE</scope>
</reference>
<feature type="transmembrane region" description="Helical" evidence="2">
    <location>
        <begin position="507"/>
        <end position="527"/>
    </location>
</feature>
<dbReference type="PANTHER" id="PTHR11360:SF303">
    <property type="entry name" value="MAJOR FACILITATOR SUPERFAMILY (MFS) PROFILE DOMAIN-CONTAINING PROTEIN"/>
    <property type="match status" value="1"/>
</dbReference>
<organism evidence="3 4">
    <name type="scientific">Trichonephila inaurata madagascariensis</name>
    <dbReference type="NCBI Taxonomy" id="2747483"/>
    <lineage>
        <taxon>Eukaryota</taxon>
        <taxon>Metazoa</taxon>
        <taxon>Ecdysozoa</taxon>
        <taxon>Arthropoda</taxon>
        <taxon>Chelicerata</taxon>
        <taxon>Arachnida</taxon>
        <taxon>Araneae</taxon>
        <taxon>Araneomorphae</taxon>
        <taxon>Entelegynae</taxon>
        <taxon>Araneoidea</taxon>
        <taxon>Nephilidae</taxon>
        <taxon>Trichonephila</taxon>
        <taxon>Trichonephila inaurata</taxon>
    </lineage>
</organism>
<feature type="transmembrane region" description="Helical" evidence="2">
    <location>
        <begin position="445"/>
        <end position="466"/>
    </location>
</feature>
<keyword evidence="2" id="KW-1133">Transmembrane helix</keyword>
<keyword evidence="2" id="KW-0472">Membrane</keyword>
<name>A0A8X6YYJ0_9ARAC</name>
<dbReference type="InterPro" id="IPR036259">
    <property type="entry name" value="MFS_trans_sf"/>
</dbReference>
<dbReference type="PANTHER" id="PTHR11360">
    <property type="entry name" value="MONOCARBOXYLATE TRANSPORTER"/>
    <property type="match status" value="1"/>
</dbReference>
<feature type="transmembrane region" description="Helical" evidence="2">
    <location>
        <begin position="47"/>
        <end position="70"/>
    </location>
</feature>
<dbReference type="GO" id="GO:0008028">
    <property type="term" value="F:monocarboxylic acid transmembrane transporter activity"/>
    <property type="evidence" value="ECO:0007669"/>
    <property type="project" value="TreeGrafter"/>
</dbReference>
<evidence type="ECO:0000313" key="4">
    <source>
        <dbReference type="Proteomes" id="UP000886998"/>
    </source>
</evidence>
<dbReference type="InterPro" id="IPR011701">
    <property type="entry name" value="MFS"/>
</dbReference>
<dbReference type="AlphaFoldDB" id="A0A8X6YYJ0"/>
<accession>A0A8X6YYJ0</accession>
<dbReference type="Proteomes" id="UP000886998">
    <property type="component" value="Unassembled WGS sequence"/>
</dbReference>
<dbReference type="InterPro" id="IPR050327">
    <property type="entry name" value="Proton-linked_MCT"/>
</dbReference>
<dbReference type="EMBL" id="BMAV01023036">
    <property type="protein sequence ID" value="GFY78494.1"/>
    <property type="molecule type" value="Genomic_DNA"/>
</dbReference>
<evidence type="ECO:0000256" key="1">
    <source>
        <dbReference type="SAM" id="MobiDB-lite"/>
    </source>
</evidence>
<keyword evidence="4" id="KW-1185">Reference proteome</keyword>
<dbReference type="OrthoDB" id="6364417at2759"/>
<sequence>MATISIPEVLAQNFDEYLTNANGLAFSGECIGGSLLPPLLVVYLDTYGLSGAFFILFGLTSTSIPAALLLNPKYHQKETTISQNSLELLPGHKNSSEAFKVLSSTPRVSNEVFGPDESSMSAETKKLSVAKYSNRRIIISNALQNYGRFSAYQGIFNSNKIYLKTYGIKSRSLESIPTFVSAKTKHMFRPKVPALNTKIIQIDTEKNPHISEQSSKNTLRIEQDILSDLYTEIEEERISSSFNTEESMISHSFTYSYPTKCKNWVFPRKESSNDYLTREQNCSKQYGTLYREIIGDSISENKYSKPLTEPFKQKPGCSFEDTVKKSTPRPDIPSSPRNTSSLEPFRVFLDGAFLFILITQSLILYNSTMFLTIIVDFCKDCGLSSSERVTVLVCASATETFGRIGLGWFTDLDYITNSSFSAVCCLVMSFAFGGLLFVKEVALACILVAVLGFSLGGVSIVGPGVISDHIPEDKRPMALASRFFLYAVLSLSQSPLIGYIRGELGSYYWMFVLLAVICLLASLTSMLTPCAAKCRDKRKAYQKEKIDENASLIKRANPT</sequence>
<keyword evidence="2" id="KW-0812">Transmembrane</keyword>
<comment type="caution">
    <text evidence="3">The sequence shown here is derived from an EMBL/GenBank/DDBJ whole genome shotgun (WGS) entry which is preliminary data.</text>
</comment>
<dbReference type="Gene3D" id="1.20.1250.20">
    <property type="entry name" value="MFS general substrate transporter like domains"/>
    <property type="match status" value="1"/>
</dbReference>
<feature type="region of interest" description="Disordered" evidence="1">
    <location>
        <begin position="305"/>
        <end position="338"/>
    </location>
</feature>